<dbReference type="AlphaFoldDB" id="A0AAU9I3B8"/>
<comment type="caution">
    <text evidence="1">The sequence shown here is derived from an EMBL/GenBank/DDBJ whole genome shotgun (WGS) entry which is preliminary data.</text>
</comment>
<evidence type="ECO:0000313" key="1">
    <source>
        <dbReference type="EMBL" id="CAG9309888.1"/>
    </source>
</evidence>
<reference evidence="1" key="1">
    <citation type="submission" date="2021-09" db="EMBL/GenBank/DDBJ databases">
        <authorList>
            <consortium name="AG Swart"/>
            <person name="Singh M."/>
            <person name="Singh A."/>
            <person name="Seah K."/>
            <person name="Emmerich C."/>
        </authorList>
    </citation>
    <scope>NUCLEOTIDE SEQUENCE</scope>
    <source>
        <strain evidence="1">ATCC30299</strain>
    </source>
</reference>
<organism evidence="1 2">
    <name type="scientific">Blepharisma stoltei</name>
    <dbReference type="NCBI Taxonomy" id="1481888"/>
    <lineage>
        <taxon>Eukaryota</taxon>
        <taxon>Sar</taxon>
        <taxon>Alveolata</taxon>
        <taxon>Ciliophora</taxon>
        <taxon>Postciliodesmatophora</taxon>
        <taxon>Heterotrichea</taxon>
        <taxon>Heterotrichida</taxon>
        <taxon>Blepharismidae</taxon>
        <taxon>Blepharisma</taxon>
    </lineage>
</organism>
<accession>A0AAU9I3B8</accession>
<dbReference type="Proteomes" id="UP001162131">
    <property type="component" value="Unassembled WGS sequence"/>
</dbReference>
<keyword evidence="2" id="KW-1185">Reference proteome</keyword>
<gene>
    <name evidence="1" type="ORF">BSTOLATCC_MIC103</name>
</gene>
<dbReference type="EMBL" id="CAJZBQ010000001">
    <property type="protein sequence ID" value="CAG9309888.1"/>
    <property type="molecule type" value="Genomic_DNA"/>
</dbReference>
<protein>
    <submittedName>
        <fullName evidence="1">Uncharacterized protein</fullName>
    </submittedName>
</protein>
<sequence length="99" mass="11408">MEQVRLNQISLDSAISQLDYEFNILYQINVSDQFTKDDYENAVRQIQSVNTCLESLKPFVEFENGLAKKQNEICSSSLKAIKETANLKAESKRAQFMEH</sequence>
<proteinExistence type="predicted"/>
<evidence type="ECO:0000313" key="2">
    <source>
        <dbReference type="Proteomes" id="UP001162131"/>
    </source>
</evidence>
<name>A0AAU9I3B8_9CILI</name>